<proteinExistence type="predicted"/>
<organism evidence="1 2">
    <name type="scientific">Aquipluma nitroreducens</name>
    <dbReference type="NCBI Taxonomy" id="2010828"/>
    <lineage>
        <taxon>Bacteria</taxon>
        <taxon>Pseudomonadati</taxon>
        <taxon>Bacteroidota</taxon>
        <taxon>Bacteroidia</taxon>
        <taxon>Marinilabiliales</taxon>
        <taxon>Prolixibacteraceae</taxon>
        <taxon>Aquipluma</taxon>
    </lineage>
</organism>
<sequence length="548" mass="61861">MVLICWCEILQAQPKIGVNEASQLVEKVALFTDRETYVVNEDILFSAFNVSSPALRSTDWSHILYVELIAPNGEAFARKKYEFSQDGTASKLRIPSSVLTGNYYLRAYTRWMRDYSPYNYFYKMITVINPFRGELLEPQGTSDHETATVIAGNSANFNIKTNKKIYQKRDQVSLDISGTSVANSADKLVVSVIPKGTENQLIPKLTAPTDQKFSPDFIPETRGLSISGKVVNVADSVPMPFTLVGLTIFKENPENQNVLTNEKGQFFFDLSKLKGEYEIFISAKSNENPLILVDNDFSTQKIELPYVPVNLSEKSKKLYQSLAFNSQMQTLYMQKKVESEVKSFSSDSSFYGKPDFVLRLDKYIAMPSVRDYIYELMPQLGIRHEGKKTTLKILGVYSDLAIHDPLVLVDMVPVFDIDRVLELQPDKIERIELVTIPYVRGDIVFGGIVSFFSKKGDLAGIDLPSVGRFITYDMLSRNLVQKDIDAQNQRIPDLRNCLYWNPDLKLRGTESAKISFNTGDCAGDFLIVVRGIDREGKVKIATEAIMVE</sequence>
<evidence type="ECO:0008006" key="3">
    <source>
        <dbReference type="Google" id="ProtNLM"/>
    </source>
</evidence>
<gene>
    <name evidence="1" type="ORF">AQPE_1678</name>
</gene>
<reference evidence="1" key="1">
    <citation type="journal article" date="2020" name="Int. J. Syst. Evol. Microbiol.">
        <title>Aquipluma nitroreducens gen. nov. sp. nov., a novel facultatively anaerobic bacterium isolated from a freshwater lake.</title>
        <authorList>
            <person name="Watanabe M."/>
            <person name="Kojima H."/>
            <person name="Fukui M."/>
        </authorList>
    </citation>
    <scope>NUCLEOTIDE SEQUENCE</scope>
    <source>
        <strain evidence="1">MeG22</strain>
    </source>
</reference>
<dbReference type="Gene3D" id="2.60.40.1930">
    <property type="match status" value="1"/>
</dbReference>
<name>A0A5K7S7Q6_9BACT</name>
<dbReference type="EMBL" id="AP018694">
    <property type="protein sequence ID" value="BBE17527.1"/>
    <property type="molecule type" value="Genomic_DNA"/>
</dbReference>
<evidence type="ECO:0000313" key="1">
    <source>
        <dbReference type="EMBL" id="BBE17527.1"/>
    </source>
</evidence>
<dbReference type="Proteomes" id="UP001193389">
    <property type="component" value="Chromosome"/>
</dbReference>
<dbReference type="AlphaFoldDB" id="A0A5K7S7Q6"/>
<dbReference type="KEGG" id="anf:AQPE_1678"/>
<protein>
    <recommendedName>
        <fullName evidence="3">TonB-dependent receptor</fullName>
    </recommendedName>
</protein>
<keyword evidence="2" id="KW-1185">Reference proteome</keyword>
<accession>A0A5K7S7Q6</accession>
<evidence type="ECO:0000313" key="2">
    <source>
        <dbReference type="Proteomes" id="UP001193389"/>
    </source>
</evidence>